<reference evidence="3" key="1">
    <citation type="journal article" date="2020" name="Nat. Commun.">
        <title>Genome assembly of wild tea tree DASZ reveals pedigree and selection history of tea varieties.</title>
        <authorList>
            <person name="Zhang W."/>
            <person name="Zhang Y."/>
            <person name="Qiu H."/>
            <person name="Guo Y."/>
            <person name="Wan H."/>
            <person name="Zhang X."/>
            <person name="Scossa F."/>
            <person name="Alseekh S."/>
            <person name="Zhang Q."/>
            <person name="Wang P."/>
            <person name="Xu L."/>
            <person name="Schmidt M.H."/>
            <person name="Jia X."/>
            <person name="Li D."/>
            <person name="Zhu A."/>
            <person name="Guo F."/>
            <person name="Chen W."/>
            <person name="Ni D."/>
            <person name="Usadel B."/>
            <person name="Fernie A.R."/>
            <person name="Wen W."/>
        </authorList>
    </citation>
    <scope>NUCLEOTIDE SEQUENCE [LARGE SCALE GENOMIC DNA]</scope>
    <source>
        <strain evidence="3">cv. G240</strain>
    </source>
</reference>
<feature type="domain" description="GOST seven transmembrane" evidence="1">
    <location>
        <begin position="17"/>
        <end position="60"/>
    </location>
</feature>
<reference evidence="2 3" key="2">
    <citation type="submission" date="2020-07" db="EMBL/GenBank/DDBJ databases">
        <title>Genome assembly of wild tea tree DASZ reveals pedigree and selection history of tea varieties.</title>
        <authorList>
            <person name="Zhang W."/>
        </authorList>
    </citation>
    <scope>NUCLEOTIDE SEQUENCE [LARGE SCALE GENOMIC DNA]</scope>
    <source>
        <strain evidence="3">cv. G240</strain>
        <tissue evidence="2">Leaf</tissue>
    </source>
</reference>
<keyword evidence="3" id="KW-1185">Reference proteome</keyword>
<dbReference type="AlphaFoldDB" id="A0A7J7FZX5"/>
<accession>A0A7J7FZX5</accession>
<evidence type="ECO:0000313" key="3">
    <source>
        <dbReference type="Proteomes" id="UP000593564"/>
    </source>
</evidence>
<proteinExistence type="predicted"/>
<sequence length="105" mass="12134">MKEGTMVVWISALNLTESAKRSSVKLDIYRKFSNALAGTVIALVAWIGYETKAEIPTAWRRLPECLVDENDEELPDFCKFYEKCHKSKKMNNWIDPRCGDLHVRI</sequence>
<evidence type="ECO:0000259" key="1">
    <source>
        <dbReference type="Pfam" id="PF06814"/>
    </source>
</evidence>
<protein>
    <recommendedName>
        <fullName evidence="1">GOST seven transmembrane domain-containing protein</fullName>
    </recommendedName>
</protein>
<name>A0A7J7FZX5_CAMSI</name>
<organism evidence="2 3">
    <name type="scientific">Camellia sinensis</name>
    <name type="common">Tea plant</name>
    <name type="synonym">Thea sinensis</name>
    <dbReference type="NCBI Taxonomy" id="4442"/>
    <lineage>
        <taxon>Eukaryota</taxon>
        <taxon>Viridiplantae</taxon>
        <taxon>Streptophyta</taxon>
        <taxon>Embryophyta</taxon>
        <taxon>Tracheophyta</taxon>
        <taxon>Spermatophyta</taxon>
        <taxon>Magnoliopsida</taxon>
        <taxon>eudicotyledons</taxon>
        <taxon>Gunneridae</taxon>
        <taxon>Pentapetalae</taxon>
        <taxon>asterids</taxon>
        <taxon>Ericales</taxon>
        <taxon>Theaceae</taxon>
        <taxon>Camellia</taxon>
    </lineage>
</organism>
<comment type="caution">
    <text evidence="2">The sequence shown here is derived from an EMBL/GenBank/DDBJ whole genome shotgun (WGS) entry which is preliminary data.</text>
</comment>
<gene>
    <name evidence="2" type="ORF">HYC85_030090</name>
</gene>
<dbReference type="Proteomes" id="UP000593564">
    <property type="component" value="Unassembled WGS sequence"/>
</dbReference>
<evidence type="ECO:0000313" key="2">
    <source>
        <dbReference type="EMBL" id="KAF5933919.1"/>
    </source>
</evidence>
<dbReference type="Pfam" id="PF06814">
    <property type="entry name" value="GOST_TM"/>
    <property type="match status" value="1"/>
</dbReference>
<dbReference type="EMBL" id="JACBKZ010000014">
    <property type="protein sequence ID" value="KAF5933919.1"/>
    <property type="molecule type" value="Genomic_DNA"/>
</dbReference>
<dbReference type="InterPro" id="IPR053937">
    <property type="entry name" value="GOST_TM"/>
</dbReference>